<gene>
    <name evidence="2" type="ORF">US28_C0019G0017</name>
</gene>
<feature type="transmembrane region" description="Helical" evidence="1">
    <location>
        <begin position="6"/>
        <end position="29"/>
    </location>
</feature>
<reference evidence="2 3" key="1">
    <citation type="journal article" date="2015" name="Nature">
        <title>rRNA introns, odd ribosomes, and small enigmatic genomes across a large radiation of phyla.</title>
        <authorList>
            <person name="Brown C.T."/>
            <person name="Hug L.A."/>
            <person name="Thomas B.C."/>
            <person name="Sharon I."/>
            <person name="Castelle C.J."/>
            <person name="Singh A."/>
            <person name="Wilkins M.J."/>
            <person name="Williams K.H."/>
            <person name="Banfield J.F."/>
        </authorList>
    </citation>
    <scope>NUCLEOTIDE SEQUENCE [LARGE SCALE GENOMIC DNA]</scope>
</reference>
<dbReference type="NCBIfam" id="TIGR02532">
    <property type="entry name" value="IV_pilin_GFxxxE"/>
    <property type="match status" value="1"/>
</dbReference>
<dbReference type="InterPro" id="IPR045584">
    <property type="entry name" value="Pilin-like"/>
</dbReference>
<dbReference type="SUPFAM" id="SSF54523">
    <property type="entry name" value="Pili subunits"/>
    <property type="match status" value="1"/>
</dbReference>
<evidence type="ECO:0000256" key="1">
    <source>
        <dbReference type="SAM" id="Phobius"/>
    </source>
</evidence>
<keyword evidence="1" id="KW-1133">Transmembrane helix</keyword>
<dbReference type="PATRIC" id="fig|1618417.4.peg.716"/>
<keyword evidence="1" id="KW-0472">Membrane</keyword>
<dbReference type="InterPro" id="IPR012902">
    <property type="entry name" value="N_methyl_site"/>
</dbReference>
<sequence>MNKKGFSLLEVVIGIAILGLIGSFLGGILTRVYKGNSKTTLVGNIKQNGQTALNTLDTAIRNAETVVCPLNSSLSDVIVLQDKGGNYIRFKYYPQPANNLYNGFIEQDMLTLSDPNQALTLCSAPNQAPFSITDQNTKSGVSVLSGSFQVNKIRGLKDVVSISFQIGSPVAGGSGFENTIEGNSIGFQTSVQIR</sequence>
<accession>A0A0G0HTD1</accession>
<evidence type="ECO:0000313" key="3">
    <source>
        <dbReference type="Proteomes" id="UP000034448"/>
    </source>
</evidence>
<dbReference type="Pfam" id="PF07963">
    <property type="entry name" value="N_methyl"/>
    <property type="match status" value="1"/>
</dbReference>
<keyword evidence="1" id="KW-0812">Transmembrane</keyword>
<dbReference type="AlphaFoldDB" id="A0A0G0HTD1"/>
<organism evidence="2 3">
    <name type="scientific">Candidatus Daviesbacteria bacterium GW2011_GWA1_36_8</name>
    <dbReference type="NCBI Taxonomy" id="1618417"/>
    <lineage>
        <taxon>Bacteria</taxon>
        <taxon>Candidatus Daviesiibacteriota</taxon>
    </lineage>
</organism>
<protein>
    <submittedName>
        <fullName evidence="2">Uncharacterized protein</fullName>
    </submittedName>
</protein>
<comment type="caution">
    <text evidence="2">The sequence shown here is derived from an EMBL/GenBank/DDBJ whole genome shotgun (WGS) entry which is preliminary data.</text>
</comment>
<proteinExistence type="predicted"/>
<name>A0A0G0HTD1_9BACT</name>
<dbReference type="Proteomes" id="UP000034448">
    <property type="component" value="Unassembled WGS sequence"/>
</dbReference>
<dbReference type="EMBL" id="LBSJ01000019">
    <property type="protein sequence ID" value="KKQ15284.1"/>
    <property type="molecule type" value="Genomic_DNA"/>
</dbReference>
<evidence type="ECO:0000313" key="2">
    <source>
        <dbReference type="EMBL" id="KKQ15284.1"/>
    </source>
</evidence>